<keyword evidence="2 12" id="KW-0575">Peroxidase</keyword>
<dbReference type="SUPFAM" id="SSF54909">
    <property type="entry name" value="Dimeric alpha+beta barrel"/>
    <property type="match status" value="1"/>
</dbReference>
<comment type="cofactor">
    <cofactor evidence="1">
        <name>heme b</name>
        <dbReference type="ChEBI" id="CHEBI:60344"/>
    </cofactor>
</comment>
<feature type="compositionally biased region" description="Basic and acidic residues" evidence="9">
    <location>
        <begin position="291"/>
        <end position="307"/>
    </location>
</feature>
<keyword evidence="3" id="KW-0349">Heme</keyword>
<evidence type="ECO:0000256" key="5">
    <source>
        <dbReference type="ARBA" id="ARBA00022729"/>
    </source>
</evidence>
<reference evidence="12 13" key="1">
    <citation type="submission" date="2018-07" db="EMBL/GenBank/DDBJ databases">
        <title>Complete genome sequence of soil actinomycete Streptomyces cavourensis tj430.</title>
        <authorList>
            <person name="Wang P."/>
            <person name="Huang Y."/>
        </authorList>
    </citation>
    <scope>NUCLEOTIDE SEQUENCE [LARGE SCALE GENOMIC DNA]</scope>
    <source>
        <strain evidence="12 13">TJ430</strain>
    </source>
</reference>
<dbReference type="InterPro" id="IPR048328">
    <property type="entry name" value="Dyp_perox_C"/>
</dbReference>
<dbReference type="Pfam" id="PF20628">
    <property type="entry name" value="Dyp_perox_C"/>
    <property type="match status" value="1"/>
</dbReference>
<evidence type="ECO:0000313" key="12">
    <source>
        <dbReference type="EMBL" id="AXI75615.1"/>
    </source>
</evidence>
<dbReference type="InterPro" id="IPR006311">
    <property type="entry name" value="TAT_signal"/>
</dbReference>
<evidence type="ECO:0000256" key="7">
    <source>
        <dbReference type="ARBA" id="ARBA00023004"/>
    </source>
</evidence>
<dbReference type="GO" id="GO:0005829">
    <property type="term" value="C:cytosol"/>
    <property type="evidence" value="ECO:0007669"/>
    <property type="project" value="TreeGrafter"/>
</dbReference>
<keyword evidence="5" id="KW-0732">Signal</keyword>
<dbReference type="PANTHER" id="PTHR30521">
    <property type="entry name" value="DEFERROCHELATASE/PEROXIDASE"/>
    <property type="match status" value="1"/>
</dbReference>
<evidence type="ECO:0000256" key="6">
    <source>
        <dbReference type="ARBA" id="ARBA00023002"/>
    </source>
</evidence>
<accession>A0AAD0QAZ0</accession>
<feature type="region of interest" description="Disordered" evidence="9">
    <location>
        <begin position="206"/>
        <end position="232"/>
    </location>
</feature>
<dbReference type="InterPro" id="IPR011008">
    <property type="entry name" value="Dimeric_a/b-barrel"/>
</dbReference>
<evidence type="ECO:0000256" key="9">
    <source>
        <dbReference type="SAM" id="MobiDB-lite"/>
    </source>
</evidence>
<sequence length="409" mass="43966">MTESDDNQRVHPGRRAFARGAAGLAGAMALTGAVPTGTAVGAVPDPSAAGAGAGRVPFHGPHQAGIITRQQPFGGFAAFDVLARDRAELVELFRRLTVRCRTLTAGVTPLDPDVAAVPGPEDRLTITVGVGASLFDGRYGLAHARPPGLVPMPAFPGDRLDPGRCHGDLSVQVCAQHPDAVLHVVRDLAREASGLLRARWRTDGFLNPPRPEGSPRSFVGFKDGTAHPDTASPREMDRLVWVGAEGPRWARGGSYQVLRTIRLRAEAWDRVPLREQEQIFGRRKSTGAPLDGRKESDLPDYGRDPEGRVTPLDSHIRRANPRTPGSEDSVLLRRSYNTDHGLAPDGTLDVGLAFCCYQRDIARQFATVQKRLEGERFADFSTTTGGGYFLALPGVADTSDRYGSALFGS</sequence>
<evidence type="ECO:0000259" key="11">
    <source>
        <dbReference type="Pfam" id="PF20628"/>
    </source>
</evidence>
<protein>
    <submittedName>
        <fullName evidence="12">Dyp-type peroxidase</fullName>
    </submittedName>
</protein>
<feature type="domain" description="Dyp-type peroxidase N-terminal" evidence="10">
    <location>
        <begin position="63"/>
        <end position="205"/>
    </location>
</feature>
<comment type="similarity">
    <text evidence="8">Belongs to the DyP-type peroxidase family.</text>
</comment>
<evidence type="ECO:0000256" key="8">
    <source>
        <dbReference type="ARBA" id="ARBA00025737"/>
    </source>
</evidence>
<dbReference type="InterPro" id="IPR048327">
    <property type="entry name" value="Dyp_perox_N"/>
</dbReference>
<proteinExistence type="inferred from homology"/>
<dbReference type="Pfam" id="PF04261">
    <property type="entry name" value="Dyp_perox_N"/>
    <property type="match status" value="1"/>
</dbReference>
<dbReference type="AlphaFoldDB" id="A0AAD0QAZ0"/>
<evidence type="ECO:0000256" key="1">
    <source>
        <dbReference type="ARBA" id="ARBA00001970"/>
    </source>
</evidence>
<evidence type="ECO:0000256" key="4">
    <source>
        <dbReference type="ARBA" id="ARBA00022723"/>
    </source>
</evidence>
<feature type="region of interest" description="Disordered" evidence="9">
    <location>
        <begin position="279"/>
        <end position="329"/>
    </location>
</feature>
<keyword evidence="6" id="KW-0560">Oxidoreductase</keyword>
<dbReference type="PROSITE" id="PS51404">
    <property type="entry name" value="DYP_PEROXIDASE"/>
    <property type="match status" value="1"/>
</dbReference>
<evidence type="ECO:0000259" key="10">
    <source>
        <dbReference type="Pfam" id="PF04261"/>
    </source>
</evidence>
<dbReference type="EMBL" id="CP030930">
    <property type="protein sequence ID" value="AXI75615.1"/>
    <property type="molecule type" value="Genomic_DNA"/>
</dbReference>
<dbReference type="GO" id="GO:0020037">
    <property type="term" value="F:heme binding"/>
    <property type="evidence" value="ECO:0007669"/>
    <property type="project" value="InterPro"/>
</dbReference>
<organism evidence="12 13">
    <name type="scientific">Streptomyces cavourensis</name>
    <dbReference type="NCBI Taxonomy" id="67258"/>
    <lineage>
        <taxon>Bacteria</taxon>
        <taxon>Bacillati</taxon>
        <taxon>Actinomycetota</taxon>
        <taxon>Actinomycetes</taxon>
        <taxon>Kitasatosporales</taxon>
        <taxon>Streptomycetaceae</taxon>
        <taxon>Streptomyces</taxon>
    </lineage>
</organism>
<keyword evidence="4" id="KW-0479">Metal-binding</keyword>
<evidence type="ECO:0000313" key="13">
    <source>
        <dbReference type="Proteomes" id="UP000253779"/>
    </source>
</evidence>
<feature type="domain" description="Dyp-type peroxidase C-terminal" evidence="11">
    <location>
        <begin position="215"/>
        <end position="395"/>
    </location>
</feature>
<dbReference type="RefSeq" id="WP_114933970.1">
    <property type="nucleotide sequence ID" value="NZ_CP030930.1"/>
</dbReference>
<dbReference type="GO" id="GO:0004601">
    <property type="term" value="F:peroxidase activity"/>
    <property type="evidence" value="ECO:0007669"/>
    <property type="project" value="UniProtKB-KW"/>
</dbReference>
<dbReference type="Proteomes" id="UP000253779">
    <property type="component" value="Chromosome"/>
</dbReference>
<evidence type="ECO:0000256" key="2">
    <source>
        <dbReference type="ARBA" id="ARBA00022559"/>
    </source>
</evidence>
<dbReference type="GO" id="GO:0046872">
    <property type="term" value="F:metal ion binding"/>
    <property type="evidence" value="ECO:0007669"/>
    <property type="project" value="UniProtKB-KW"/>
</dbReference>
<dbReference type="PANTHER" id="PTHR30521:SF4">
    <property type="entry name" value="DEFERROCHELATASE"/>
    <property type="match status" value="1"/>
</dbReference>
<dbReference type="PROSITE" id="PS51318">
    <property type="entry name" value="TAT"/>
    <property type="match status" value="1"/>
</dbReference>
<name>A0AAD0QAZ0_9ACTN</name>
<dbReference type="NCBIfam" id="TIGR01413">
    <property type="entry name" value="Dyp_perox_fam"/>
    <property type="match status" value="1"/>
</dbReference>
<keyword evidence="7" id="KW-0408">Iron</keyword>
<evidence type="ECO:0000256" key="3">
    <source>
        <dbReference type="ARBA" id="ARBA00022617"/>
    </source>
</evidence>
<gene>
    <name evidence="12" type="ORF">DTW94_01770</name>
</gene>
<dbReference type="InterPro" id="IPR006314">
    <property type="entry name" value="Dyp_peroxidase"/>
</dbReference>